<dbReference type="Pfam" id="PF10531">
    <property type="entry name" value="SLBB"/>
    <property type="match status" value="1"/>
</dbReference>
<dbReference type="InterPro" id="IPR019554">
    <property type="entry name" value="Soluble_ligand-bd"/>
</dbReference>
<gene>
    <name evidence="5" type="ORF">ACFO5Q_05050</name>
</gene>
<dbReference type="RefSeq" id="WP_082719964.1">
    <property type="nucleotide sequence ID" value="NZ_JBHSCR010000003.1"/>
</dbReference>
<comment type="caution">
    <text evidence="5">The sequence shown here is derived from an EMBL/GenBank/DDBJ whole genome shotgun (WGS) entry which is preliminary data.</text>
</comment>
<evidence type="ECO:0000313" key="6">
    <source>
        <dbReference type="Proteomes" id="UP001595776"/>
    </source>
</evidence>
<feature type="domain" description="Polysaccharide export protein N-terminal" evidence="3">
    <location>
        <begin position="76"/>
        <end position="145"/>
    </location>
</feature>
<sequence length="553" mass="60200">MFNALMNKPVEALKAGLAALALMGVSSGVFAQAAPPLAQNAQPVNESANEVIDRQEAFGNWIFGGQFANQSFVGFNPSYEIAVGDKISLKMWGGFEFTGDLIVDAQGNVFLPEVGPVEVQGVRNEDLNEVVTEAVKRVFKKNVGVYASLDGAEPVKIFVTGFVDQPGLYAGHASDSVLFFLDQAGGVDQRRGSFLEIKVLRGGQVYRTVNLYDFILTGVMPVFQLSDGDTIVVAPVKAQAGVLGDVQNRNLFEFATNTVEAGKLLGLARPQPQATHVRISRNSQAKSEVEYIPLSEAAEVPVFPGDVLHVMSDKTNGTISVRVEGETDSAREFILPYGAKLGDLIAQIDFGQNAQRDAIQLMRKSVKLRQKEMLDAQLRALESSVLTARSNTAKEAELRKSEAELILKWVERARNVEPNGQVALAGASSVNDILLEPGDVIRIPRTSKLVMVHGDVLFPSAMAFQDGRTVEEYIEQAGGFTQSRRNTNVLLLHRDGSFQKVKSGDLDSRRVQMRPGDEIFVLPRVATKHIQIASDIISIFYQLALSAGVVLRL</sequence>
<keyword evidence="6" id="KW-1185">Reference proteome</keyword>
<feature type="signal peptide" evidence="2">
    <location>
        <begin position="1"/>
        <end position="31"/>
    </location>
</feature>
<dbReference type="PANTHER" id="PTHR33619:SF3">
    <property type="entry name" value="POLYSACCHARIDE EXPORT PROTEIN GFCE-RELATED"/>
    <property type="match status" value="1"/>
</dbReference>
<name>A0ABV8U8M5_9PROT</name>
<evidence type="ECO:0000259" key="3">
    <source>
        <dbReference type="Pfam" id="PF02563"/>
    </source>
</evidence>
<dbReference type="InterPro" id="IPR003715">
    <property type="entry name" value="Poly_export_N"/>
</dbReference>
<evidence type="ECO:0000256" key="1">
    <source>
        <dbReference type="ARBA" id="ARBA00022729"/>
    </source>
</evidence>
<evidence type="ECO:0000256" key="2">
    <source>
        <dbReference type="SAM" id="SignalP"/>
    </source>
</evidence>
<keyword evidence="1 2" id="KW-0732">Signal</keyword>
<evidence type="ECO:0000313" key="5">
    <source>
        <dbReference type="EMBL" id="MFC4347205.1"/>
    </source>
</evidence>
<dbReference type="EMBL" id="JBHSCR010000003">
    <property type="protein sequence ID" value="MFC4347205.1"/>
    <property type="molecule type" value="Genomic_DNA"/>
</dbReference>
<accession>A0ABV8U8M5</accession>
<feature type="chain" id="PRO_5045416899" evidence="2">
    <location>
        <begin position="32"/>
        <end position="553"/>
    </location>
</feature>
<organism evidence="5 6">
    <name type="scientific">Kordiimonas lipolytica</name>
    <dbReference type="NCBI Taxonomy" id="1662421"/>
    <lineage>
        <taxon>Bacteria</taxon>
        <taxon>Pseudomonadati</taxon>
        <taxon>Pseudomonadota</taxon>
        <taxon>Alphaproteobacteria</taxon>
        <taxon>Kordiimonadales</taxon>
        <taxon>Kordiimonadaceae</taxon>
        <taxon>Kordiimonas</taxon>
    </lineage>
</organism>
<dbReference type="Gene3D" id="3.30.1950.10">
    <property type="entry name" value="wza like domain"/>
    <property type="match status" value="1"/>
</dbReference>
<dbReference type="Proteomes" id="UP001595776">
    <property type="component" value="Unassembled WGS sequence"/>
</dbReference>
<dbReference type="InterPro" id="IPR049712">
    <property type="entry name" value="Poly_export"/>
</dbReference>
<proteinExistence type="predicted"/>
<protein>
    <submittedName>
        <fullName evidence="5">Polysaccharide biosynthesis/export family protein</fullName>
    </submittedName>
</protein>
<dbReference type="Gene3D" id="3.10.560.10">
    <property type="entry name" value="Outer membrane lipoprotein wza domain like"/>
    <property type="match status" value="3"/>
</dbReference>
<feature type="domain" description="Soluble ligand binding" evidence="4">
    <location>
        <begin position="450"/>
        <end position="496"/>
    </location>
</feature>
<dbReference type="PANTHER" id="PTHR33619">
    <property type="entry name" value="POLYSACCHARIDE EXPORT PROTEIN GFCE-RELATED"/>
    <property type="match status" value="1"/>
</dbReference>
<dbReference type="Pfam" id="PF02563">
    <property type="entry name" value="Poly_export"/>
    <property type="match status" value="1"/>
</dbReference>
<evidence type="ECO:0000259" key="4">
    <source>
        <dbReference type="Pfam" id="PF10531"/>
    </source>
</evidence>
<reference evidence="6" key="1">
    <citation type="journal article" date="2019" name="Int. J. Syst. Evol. Microbiol.">
        <title>The Global Catalogue of Microorganisms (GCM) 10K type strain sequencing project: providing services to taxonomists for standard genome sequencing and annotation.</title>
        <authorList>
            <consortium name="The Broad Institute Genomics Platform"/>
            <consortium name="The Broad Institute Genome Sequencing Center for Infectious Disease"/>
            <person name="Wu L."/>
            <person name="Ma J."/>
        </authorList>
    </citation>
    <scope>NUCLEOTIDE SEQUENCE [LARGE SCALE GENOMIC DNA]</scope>
    <source>
        <strain evidence="6">CGMCC 1.15304</strain>
    </source>
</reference>